<sequence length="209" mass="23037">MEIGHPTEVKHVNHVGWEVSSGSAPAWLSEFKAEAEPLSPIPSSFCHASNSKSLLTTSSSTDFDQRSSQPVISDRPRDVPPIPVGLSKIQSKSKNRRKYSSSTSSPNPSYHLQNLQDQRNIPRRKFRGNTKFSFFGISSEYTDGIPRKYQSVGIFRGNMCSSEKTDEFRGNIIAVGEPLGDFTKFRGNSDELAGGVGIPSEFPRSVGRI</sequence>
<keyword evidence="4" id="KW-1185">Reference proteome</keyword>
<dbReference type="PROSITE" id="PS50108">
    <property type="entry name" value="CRIB"/>
    <property type="match status" value="1"/>
</dbReference>
<evidence type="ECO:0000256" key="1">
    <source>
        <dbReference type="SAM" id="MobiDB-lite"/>
    </source>
</evidence>
<accession>A0ABQ7BJH2</accession>
<dbReference type="PANTHER" id="PTHR46325">
    <property type="entry name" value="CRIB DOMAIN-CONTAINING PROTEIN RIC8"/>
    <property type="match status" value="1"/>
</dbReference>
<dbReference type="PANTHER" id="PTHR46325:SF33">
    <property type="entry name" value="CRIB DOMAIN-CONTAINING PROTEIN RIC11"/>
    <property type="match status" value="1"/>
</dbReference>
<feature type="domain" description="CRIB" evidence="2">
    <location>
        <begin position="3"/>
        <end position="16"/>
    </location>
</feature>
<dbReference type="CDD" id="cd00132">
    <property type="entry name" value="CRIB"/>
    <property type="match status" value="1"/>
</dbReference>
<name>A0ABQ7BJH2_BRACR</name>
<evidence type="ECO:0000313" key="4">
    <source>
        <dbReference type="Proteomes" id="UP000266723"/>
    </source>
</evidence>
<feature type="compositionally biased region" description="Low complexity" evidence="1">
    <location>
        <begin position="100"/>
        <end position="110"/>
    </location>
</feature>
<organism evidence="3 4">
    <name type="scientific">Brassica cretica</name>
    <name type="common">Mustard</name>
    <dbReference type="NCBI Taxonomy" id="69181"/>
    <lineage>
        <taxon>Eukaryota</taxon>
        <taxon>Viridiplantae</taxon>
        <taxon>Streptophyta</taxon>
        <taxon>Embryophyta</taxon>
        <taxon>Tracheophyta</taxon>
        <taxon>Spermatophyta</taxon>
        <taxon>Magnoliopsida</taxon>
        <taxon>eudicotyledons</taxon>
        <taxon>Gunneridae</taxon>
        <taxon>Pentapetalae</taxon>
        <taxon>rosids</taxon>
        <taxon>malvids</taxon>
        <taxon>Brassicales</taxon>
        <taxon>Brassicaceae</taxon>
        <taxon>Brassiceae</taxon>
        <taxon>Brassica</taxon>
    </lineage>
</organism>
<comment type="caution">
    <text evidence="3">The sequence shown here is derived from an EMBL/GenBank/DDBJ whole genome shotgun (WGS) entry which is preliminary data.</text>
</comment>
<feature type="region of interest" description="Disordered" evidence="1">
    <location>
        <begin position="54"/>
        <end position="121"/>
    </location>
</feature>
<reference evidence="3 4" key="1">
    <citation type="journal article" date="2020" name="BMC Genomics">
        <title>Intraspecific diversification of the crop wild relative Brassica cretica Lam. using demographic model selection.</title>
        <authorList>
            <person name="Kioukis A."/>
            <person name="Michalopoulou V.A."/>
            <person name="Briers L."/>
            <person name="Pirintsos S."/>
            <person name="Studholme D.J."/>
            <person name="Pavlidis P."/>
            <person name="Sarris P.F."/>
        </authorList>
    </citation>
    <scope>NUCLEOTIDE SEQUENCE [LARGE SCALE GENOMIC DNA]</scope>
    <source>
        <strain evidence="4">cv. PFS-1207/04</strain>
    </source>
</reference>
<gene>
    <name evidence="3" type="ORF">DY000_02037706</name>
</gene>
<dbReference type="Proteomes" id="UP000266723">
    <property type="component" value="Unassembled WGS sequence"/>
</dbReference>
<proteinExistence type="predicted"/>
<evidence type="ECO:0000259" key="2">
    <source>
        <dbReference type="PROSITE" id="PS50108"/>
    </source>
</evidence>
<dbReference type="EMBL" id="QGKV02001507">
    <property type="protein sequence ID" value="KAF3532066.1"/>
    <property type="molecule type" value="Genomic_DNA"/>
</dbReference>
<protein>
    <recommendedName>
        <fullName evidence="2">CRIB domain-containing protein</fullName>
    </recommendedName>
</protein>
<dbReference type="InterPro" id="IPR000095">
    <property type="entry name" value="CRIB_dom"/>
</dbReference>
<evidence type="ECO:0000313" key="3">
    <source>
        <dbReference type="EMBL" id="KAF3532066.1"/>
    </source>
</evidence>